<dbReference type="PANTHER" id="PTHR38448:SF2">
    <property type="entry name" value="REGULATORY PROTEIN YLBF"/>
    <property type="match status" value="1"/>
</dbReference>
<name>A0A931FCM9_9ENTE</name>
<dbReference type="PANTHER" id="PTHR38448">
    <property type="entry name" value="REGULATORY PROTEIN YLBF-RELATED"/>
    <property type="match status" value="1"/>
</dbReference>
<organism evidence="1 2">
    <name type="scientific">Enterococcus lacertideformus</name>
    <dbReference type="NCBI Taxonomy" id="2771493"/>
    <lineage>
        <taxon>Bacteria</taxon>
        <taxon>Bacillati</taxon>
        <taxon>Bacillota</taxon>
        <taxon>Bacilli</taxon>
        <taxon>Lactobacillales</taxon>
        <taxon>Enterococcaceae</taxon>
        <taxon>Enterococcus</taxon>
    </lineage>
</organism>
<keyword evidence="2" id="KW-1185">Reference proteome</keyword>
<dbReference type="AlphaFoldDB" id="A0A931FCM9"/>
<sequence length="142" mass="16599">MIINEELFELEDQCKRLSRSIKESKTMKKYLEAKETMEQSKDVKLLIADFLLKKEQYEKIASYQNYAPRFRETQIAVRKAKRELDLNEQVADFRFMETELQKILDKICQQIAESISLTIKINAGNPFFEKSRHSGCGGNCHG</sequence>
<evidence type="ECO:0000313" key="1">
    <source>
        <dbReference type="EMBL" id="MBF8807916.1"/>
    </source>
</evidence>
<comment type="caution">
    <text evidence="1">The sequence shown here is derived from an EMBL/GenBank/DDBJ whole genome shotgun (WGS) entry which is preliminary data.</text>
</comment>
<dbReference type="InterPro" id="IPR052767">
    <property type="entry name" value="Bact_com_dev_regulator"/>
</dbReference>
<evidence type="ECO:0000313" key="2">
    <source>
        <dbReference type="Proteomes" id="UP000637757"/>
    </source>
</evidence>
<dbReference type="Proteomes" id="UP000637757">
    <property type="component" value="Unassembled WGS sequence"/>
</dbReference>
<accession>A0A931FCM9</accession>
<gene>
    <name evidence="1" type="ORF">IC227_05645</name>
</gene>
<proteinExistence type="predicted"/>
<dbReference type="InterPro" id="IPR010368">
    <property type="entry name" value="Com_YlbF"/>
</dbReference>
<dbReference type="Gene3D" id="1.20.1500.10">
    <property type="entry name" value="YheA/YmcA-like"/>
    <property type="match status" value="1"/>
</dbReference>
<reference evidence="1" key="1">
    <citation type="submission" date="2020-09" db="EMBL/GenBank/DDBJ databases">
        <title>Genomic insights into the novelty and pathogenicity of a unique biofilm-forming Enterococcus sp. bacteria (Enterococcus lacertideformus) identified in reptiles.</title>
        <authorList>
            <person name="Agius J.E."/>
            <person name="Phalen D.N."/>
            <person name="Rose K."/>
            <person name="Eden J.-S."/>
        </authorList>
    </citation>
    <scope>NUCLEOTIDE SEQUENCE</scope>
    <source>
        <strain evidence="1">PHRS 0518</strain>
    </source>
</reference>
<dbReference type="SUPFAM" id="SSF158622">
    <property type="entry name" value="YheA/YmcA-like"/>
    <property type="match status" value="1"/>
</dbReference>
<dbReference type="InterPro" id="IPR023378">
    <property type="entry name" value="YheA/YmcA-like_dom_sf"/>
</dbReference>
<protein>
    <submittedName>
        <fullName evidence="1">YlbF family regulator</fullName>
    </submittedName>
</protein>
<dbReference type="EMBL" id="JADAKE010000015">
    <property type="protein sequence ID" value="MBF8807916.1"/>
    <property type="molecule type" value="Genomic_DNA"/>
</dbReference>
<dbReference type="Pfam" id="PF06133">
    <property type="entry name" value="Com_YlbF"/>
    <property type="match status" value="1"/>
</dbReference>